<keyword evidence="2" id="KW-1185">Reference proteome</keyword>
<organism evidence="1 2">
    <name type="scientific">Dovyalis caffra</name>
    <dbReference type="NCBI Taxonomy" id="77055"/>
    <lineage>
        <taxon>Eukaryota</taxon>
        <taxon>Viridiplantae</taxon>
        <taxon>Streptophyta</taxon>
        <taxon>Embryophyta</taxon>
        <taxon>Tracheophyta</taxon>
        <taxon>Spermatophyta</taxon>
        <taxon>Magnoliopsida</taxon>
        <taxon>eudicotyledons</taxon>
        <taxon>Gunneridae</taxon>
        <taxon>Pentapetalae</taxon>
        <taxon>rosids</taxon>
        <taxon>fabids</taxon>
        <taxon>Malpighiales</taxon>
        <taxon>Salicaceae</taxon>
        <taxon>Flacourtieae</taxon>
        <taxon>Dovyalis</taxon>
    </lineage>
</organism>
<evidence type="ECO:0000313" key="1">
    <source>
        <dbReference type="EMBL" id="CAK7340895.1"/>
    </source>
</evidence>
<dbReference type="Proteomes" id="UP001314170">
    <property type="component" value="Unassembled WGS sequence"/>
</dbReference>
<evidence type="ECO:0000313" key="2">
    <source>
        <dbReference type="Proteomes" id="UP001314170"/>
    </source>
</evidence>
<sequence length="99" mass="11102">MVWRTETNRRRINAECELRRRRGALVAGPSHIIGIEVASLSNFDTTTKTLRDVNLVKTNIGGNSQTNFQKQLEDVDVDGCTSRGKDGFYGFRVSGQELE</sequence>
<comment type="caution">
    <text evidence="1">The sequence shown here is derived from an EMBL/GenBank/DDBJ whole genome shotgun (WGS) entry which is preliminary data.</text>
</comment>
<gene>
    <name evidence="1" type="ORF">DCAF_LOCUS15984</name>
</gene>
<name>A0AAV1RWZ2_9ROSI</name>
<reference evidence="1 2" key="1">
    <citation type="submission" date="2024-01" db="EMBL/GenBank/DDBJ databases">
        <authorList>
            <person name="Waweru B."/>
        </authorList>
    </citation>
    <scope>NUCLEOTIDE SEQUENCE [LARGE SCALE GENOMIC DNA]</scope>
</reference>
<accession>A0AAV1RWZ2</accession>
<protein>
    <submittedName>
        <fullName evidence="1">Uncharacterized protein</fullName>
    </submittedName>
</protein>
<dbReference type="EMBL" id="CAWUPB010001160">
    <property type="protein sequence ID" value="CAK7340895.1"/>
    <property type="molecule type" value="Genomic_DNA"/>
</dbReference>
<dbReference type="AlphaFoldDB" id="A0AAV1RWZ2"/>
<proteinExistence type="predicted"/>